<organism evidence="1">
    <name type="scientific">marine sediment metagenome</name>
    <dbReference type="NCBI Taxonomy" id="412755"/>
    <lineage>
        <taxon>unclassified sequences</taxon>
        <taxon>metagenomes</taxon>
        <taxon>ecological metagenomes</taxon>
    </lineage>
</organism>
<comment type="caution">
    <text evidence="1">The sequence shown here is derived from an EMBL/GenBank/DDBJ whole genome shotgun (WGS) entry which is preliminary data.</text>
</comment>
<accession>X0XHM4</accession>
<proteinExistence type="predicted"/>
<feature type="non-terminal residue" evidence="1">
    <location>
        <position position="1"/>
    </location>
</feature>
<name>X0XHM4_9ZZZZ</name>
<sequence>RELTTVMKSGLKPDAKEMQMGAALWPYMLNKMQFYMPLKTALM</sequence>
<dbReference type="EMBL" id="BARS01059061">
    <property type="protein sequence ID" value="GAG42625.1"/>
    <property type="molecule type" value="Genomic_DNA"/>
</dbReference>
<evidence type="ECO:0000313" key="1">
    <source>
        <dbReference type="EMBL" id="GAG42625.1"/>
    </source>
</evidence>
<reference evidence="1" key="1">
    <citation type="journal article" date="2014" name="Front. Microbiol.">
        <title>High frequency of phylogenetically diverse reductive dehalogenase-homologous genes in deep subseafloor sedimentary metagenomes.</title>
        <authorList>
            <person name="Kawai M."/>
            <person name="Futagami T."/>
            <person name="Toyoda A."/>
            <person name="Takaki Y."/>
            <person name="Nishi S."/>
            <person name="Hori S."/>
            <person name="Arai W."/>
            <person name="Tsubouchi T."/>
            <person name="Morono Y."/>
            <person name="Uchiyama I."/>
            <person name="Ito T."/>
            <person name="Fujiyama A."/>
            <person name="Inagaki F."/>
            <person name="Takami H."/>
        </authorList>
    </citation>
    <scope>NUCLEOTIDE SEQUENCE</scope>
    <source>
        <strain evidence="1">Expedition CK06-06</strain>
    </source>
</reference>
<dbReference type="AlphaFoldDB" id="X0XHM4"/>
<gene>
    <name evidence="1" type="ORF">S01H1_85778</name>
</gene>
<protein>
    <submittedName>
        <fullName evidence="1">Uncharacterized protein</fullName>
    </submittedName>
</protein>